<evidence type="ECO:0000256" key="4">
    <source>
        <dbReference type="ARBA" id="ARBA00022989"/>
    </source>
</evidence>
<dbReference type="Gene3D" id="1.10.3720.10">
    <property type="entry name" value="MetI-like"/>
    <property type="match status" value="1"/>
</dbReference>
<feature type="transmembrane region" description="Helical" evidence="6">
    <location>
        <begin position="131"/>
        <end position="152"/>
    </location>
</feature>
<keyword evidence="3 6" id="KW-0812">Transmembrane</keyword>
<evidence type="ECO:0000256" key="1">
    <source>
        <dbReference type="ARBA" id="ARBA00004141"/>
    </source>
</evidence>
<reference evidence="9" key="1">
    <citation type="submission" date="2014-07" db="EMBL/GenBank/DDBJ databases">
        <authorList>
            <person name="Urmite Genomes Urmite Genomes"/>
        </authorList>
    </citation>
    <scope>NUCLEOTIDE SEQUENCE</scope>
    <source>
        <strain evidence="9">11W110_air</strain>
    </source>
</reference>
<evidence type="ECO:0000256" key="7">
    <source>
        <dbReference type="SAM" id="MobiDB-lite"/>
    </source>
</evidence>
<dbReference type="PANTHER" id="PTHR30177:SF4">
    <property type="entry name" value="OSMOPROTECTANT IMPORT PERMEASE PROTEIN OSMW"/>
    <property type="match status" value="1"/>
</dbReference>
<name>A0A078MPQ9_9MICC</name>
<protein>
    <submittedName>
        <fullName evidence="9">Glycine betaine/carnitine/choline transport system permease protein OpuCB</fullName>
    </submittedName>
</protein>
<proteinExistence type="inferred from homology"/>
<feature type="domain" description="ABC transmembrane type-1" evidence="8">
    <location>
        <begin position="94"/>
        <end position="275"/>
    </location>
</feature>
<dbReference type="PATRIC" id="fig|1461584.3.peg.2553"/>
<dbReference type="GO" id="GO:0031460">
    <property type="term" value="P:glycine betaine transport"/>
    <property type="evidence" value="ECO:0007669"/>
    <property type="project" value="TreeGrafter"/>
</dbReference>
<dbReference type="GO" id="GO:0005886">
    <property type="term" value="C:plasma membrane"/>
    <property type="evidence" value="ECO:0007669"/>
    <property type="project" value="UniProtKB-SubCell"/>
</dbReference>
<feature type="transmembrane region" description="Helical" evidence="6">
    <location>
        <begin position="158"/>
        <end position="174"/>
    </location>
</feature>
<sequence length="287" mass="29017">MSAAGAGAAGRAAAAPTARGTTAAGAGGARAAGSRATPLPETVDTAPGLSWRPLLLQLAGIALAFGLLVLWLANADLSATERATLEPGTLWGYTLQHLALTGVSAAIVLAVAIPLGILLTRGRLRRISGPVLAVANLGQAAPAIGLLVLLAFWLGFGFWPAIVALVLYAALPVLRNTMIGIQQVDPRVVEAGRGVGMSAAGVLFRLELPLAVPVMLSGVRTALVLLVGTATLSTFINGGGLGILITTGVNLNLEAVLVTGALLVALLALTVDWIGRVIEHVARPKGL</sequence>
<evidence type="ECO:0000313" key="9">
    <source>
        <dbReference type="EMBL" id="CEA09213.1"/>
    </source>
</evidence>
<evidence type="ECO:0000256" key="3">
    <source>
        <dbReference type="ARBA" id="ARBA00022692"/>
    </source>
</evidence>
<dbReference type="InterPro" id="IPR000515">
    <property type="entry name" value="MetI-like"/>
</dbReference>
<dbReference type="EMBL" id="LN483071">
    <property type="protein sequence ID" value="CEA09213.1"/>
    <property type="molecule type" value="Genomic_DNA"/>
</dbReference>
<evidence type="ECO:0000256" key="5">
    <source>
        <dbReference type="ARBA" id="ARBA00023136"/>
    </source>
</evidence>
<dbReference type="GO" id="GO:0055085">
    <property type="term" value="P:transmembrane transport"/>
    <property type="evidence" value="ECO:0007669"/>
    <property type="project" value="InterPro"/>
</dbReference>
<comment type="similarity">
    <text evidence="6">Belongs to the binding-protein-dependent transport system permease family.</text>
</comment>
<feature type="transmembrane region" description="Helical" evidence="6">
    <location>
        <begin position="93"/>
        <end position="119"/>
    </location>
</feature>
<dbReference type="FunFam" id="1.10.3720.10:FF:000001">
    <property type="entry name" value="Glycine betaine ABC transporter, permease"/>
    <property type="match status" value="1"/>
</dbReference>
<evidence type="ECO:0000259" key="8">
    <source>
        <dbReference type="PROSITE" id="PS50928"/>
    </source>
</evidence>
<organism evidence="9">
    <name type="scientific">Arthrobacter saudimassiliensis</name>
    <dbReference type="NCBI Taxonomy" id="1461584"/>
    <lineage>
        <taxon>Bacteria</taxon>
        <taxon>Bacillati</taxon>
        <taxon>Actinomycetota</taxon>
        <taxon>Actinomycetes</taxon>
        <taxon>Micrococcales</taxon>
        <taxon>Micrococcaceae</taxon>
        <taxon>Arthrobacter</taxon>
    </lineage>
</organism>
<dbReference type="InterPro" id="IPR035906">
    <property type="entry name" value="MetI-like_sf"/>
</dbReference>
<feature type="region of interest" description="Disordered" evidence="7">
    <location>
        <begin position="21"/>
        <end position="42"/>
    </location>
</feature>
<dbReference type="Pfam" id="PF00528">
    <property type="entry name" value="BPD_transp_1"/>
    <property type="match status" value="1"/>
</dbReference>
<evidence type="ECO:0000256" key="2">
    <source>
        <dbReference type="ARBA" id="ARBA00022448"/>
    </source>
</evidence>
<accession>A0A078MPQ9</accession>
<dbReference type="AlphaFoldDB" id="A0A078MPQ9"/>
<comment type="subcellular location">
    <subcellularLocation>
        <location evidence="6">Cell membrane</location>
        <topology evidence="6">Multi-pass membrane protein</topology>
    </subcellularLocation>
    <subcellularLocation>
        <location evidence="1">Membrane</location>
        <topology evidence="1">Multi-pass membrane protein</topology>
    </subcellularLocation>
</comment>
<keyword evidence="2 6" id="KW-0813">Transport</keyword>
<keyword evidence="5 6" id="KW-0472">Membrane</keyword>
<dbReference type="InterPro" id="IPR051204">
    <property type="entry name" value="ABC_transp_perm/SBD"/>
</dbReference>
<feature type="transmembrane region" description="Helical" evidence="6">
    <location>
        <begin position="54"/>
        <end position="73"/>
    </location>
</feature>
<dbReference type="PANTHER" id="PTHR30177">
    <property type="entry name" value="GLYCINE BETAINE/L-PROLINE TRANSPORT SYSTEM PERMEASE PROTEIN PROW"/>
    <property type="match status" value="1"/>
</dbReference>
<evidence type="ECO:0000256" key="6">
    <source>
        <dbReference type="RuleBase" id="RU363032"/>
    </source>
</evidence>
<keyword evidence="4 6" id="KW-1133">Transmembrane helix</keyword>
<gene>
    <name evidence="9" type="primary">opuCB_3</name>
    <name evidence="9" type="ORF">BN1051_02580</name>
</gene>
<dbReference type="CDD" id="cd06261">
    <property type="entry name" value="TM_PBP2"/>
    <property type="match status" value="1"/>
</dbReference>
<feature type="transmembrane region" description="Helical" evidence="6">
    <location>
        <begin position="223"/>
        <end position="249"/>
    </location>
</feature>
<dbReference type="PROSITE" id="PS50928">
    <property type="entry name" value="ABC_TM1"/>
    <property type="match status" value="1"/>
</dbReference>
<dbReference type="SUPFAM" id="SSF161098">
    <property type="entry name" value="MetI-like"/>
    <property type="match status" value="1"/>
</dbReference>
<feature type="transmembrane region" description="Helical" evidence="6">
    <location>
        <begin position="255"/>
        <end position="275"/>
    </location>
</feature>